<name>A0A4E0RVE1_FASHE</name>
<dbReference type="Proteomes" id="UP000230066">
    <property type="component" value="Unassembled WGS sequence"/>
</dbReference>
<evidence type="ECO:0000313" key="4">
    <source>
        <dbReference type="EMBL" id="THD25227.1"/>
    </source>
</evidence>
<organism evidence="4 5">
    <name type="scientific">Fasciola hepatica</name>
    <name type="common">Liver fluke</name>
    <dbReference type="NCBI Taxonomy" id="6192"/>
    <lineage>
        <taxon>Eukaryota</taxon>
        <taxon>Metazoa</taxon>
        <taxon>Spiralia</taxon>
        <taxon>Lophotrochozoa</taxon>
        <taxon>Platyhelminthes</taxon>
        <taxon>Trematoda</taxon>
        <taxon>Digenea</taxon>
        <taxon>Plagiorchiida</taxon>
        <taxon>Echinostomata</taxon>
        <taxon>Echinostomatoidea</taxon>
        <taxon>Fasciolidae</taxon>
        <taxon>Fasciola</taxon>
    </lineage>
</organism>
<keyword evidence="2" id="KW-0472">Membrane</keyword>
<gene>
    <name evidence="4" type="ORF">D915_004078</name>
</gene>
<accession>A0A4E0RVE1</accession>
<dbReference type="EMBL" id="JXXN02001232">
    <property type="protein sequence ID" value="THD25227.1"/>
    <property type="molecule type" value="Genomic_DNA"/>
</dbReference>
<feature type="region of interest" description="Disordered" evidence="1">
    <location>
        <begin position="1368"/>
        <end position="1419"/>
    </location>
</feature>
<keyword evidence="3" id="KW-0732">Signal</keyword>
<evidence type="ECO:0000313" key="5">
    <source>
        <dbReference type="Proteomes" id="UP000230066"/>
    </source>
</evidence>
<feature type="compositionally biased region" description="Basic and acidic residues" evidence="1">
    <location>
        <begin position="1374"/>
        <end position="1384"/>
    </location>
</feature>
<feature type="transmembrane region" description="Helical" evidence="2">
    <location>
        <begin position="1184"/>
        <end position="1208"/>
    </location>
</feature>
<keyword evidence="2" id="KW-1133">Transmembrane helix</keyword>
<protein>
    <recommendedName>
        <fullName evidence="6">Ig-like domain-containing protein</fullName>
    </recommendedName>
</protein>
<reference evidence="4" key="1">
    <citation type="submission" date="2019-03" db="EMBL/GenBank/DDBJ databases">
        <title>Improved annotation for the trematode Fasciola hepatica.</title>
        <authorList>
            <person name="Choi Y.-J."/>
            <person name="Martin J."/>
            <person name="Mitreva M."/>
        </authorList>
    </citation>
    <scope>NUCLEOTIDE SEQUENCE [LARGE SCALE GENOMIC DNA]</scope>
</reference>
<comment type="caution">
    <text evidence="4">The sequence shown here is derived from an EMBL/GenBank/DDBJ whole genome shotgun (WGS) entry which is preliminary data.</text>
</comment>
<evidence type="ECO:0000256" key="3">
    <source>
        <dbReference type="SAM" id="SignalP"/>
    </source>
</evidence>
<sequence length="1419" mass="162445">MRQILARLAWFFSVILLISNTHHAWQITIHPEREILYKDIHDQMRVCVRSEASSSCKVNHPVQCNLEGLDEYREWRFKEVMSVSEIAPGPYQIQCSWNDSVPPTRRIVLLLAKYQVGLDCSAAPHFIHYDRKWPSFPWCCLRPMVPTQWLRRLPSNSIQLCGVTKCKSSLEFFEFDHEWARFRTQVIQIRKTVIQCEENFSRTVYFLRKGVQDLVMRASSGQAVLLKNQATNFTFCLGWDNAKSCELELNSEVHPNCTVSFYNFTARKFISPVLLDNDFRNIVDFSSWNEGVYWFQCEEPRAKISTEFPRLVLNKGYYRQNCSTAPDVIYLEPSRKDYLFCLWETVVSRFWRRLAKRFQVERGSAIHCHSNPQGLHFDRGVLKTRVRHMIRGFVKVFCNPGGFEKTVFIADSPRELIIHLRPRNFILSYADRGKLRAEIGLVADDDRIHRYLTSRFPVTCNITYPNQKRDFVWSFVGTTPLAALESGMLRIQCIQEVLRLDQLFHRILLPTAEGRPSCKPPRGLRINNNPTGYQGCSRVIRPDKLVAAVHSSEDVNCVDLHKEYFYYQGNLFIDIPPVEPAMEPLLCHPKLHNVSVLILEQDLVLKFDPEQPFYLAGQNQKVEASIAFRQNGSHTPDKEQDELLLSLLAPLHLTCTIITRKNPNVTTTSSTLDLKSSIFFSGSSFYYIICETMDGEMSVFNDMFVFHPNDIWLKLFGSETKYLFEDESHEYTCILSGTSEHILESERDKPRWWSVGYTETAISIGNRIVINRDASLGKHLYECLYRRPWIELRARLEFTISRRSEMKLITEYVDGSEKFLYLSNEKLPKISCSIYGGKLTVKDSVRWIMLRGDLTYSTEKKGSKVILIPKHSGSGFGVFRCVTVDVGTCLTKIILLGVKNEQPNVKIVPQVRAQMLPFTVYCSVQEEITLFDLKATSVSEVETITKDESVTFLDSETKVHHPLVLVSCEFKRLYLGIDIGSTVKIAVFDITVPAMSTINPLKEEYKYGEVIKCNGSSETRLVPTTLYMVESPEQFPRNAVQSEELDINSAFVGGTYVIHCIVARPYSWLFVNSHRFFVRQLPTMARITEKKEVDVVTNLKCETDGFPTSNYNFTWRIIRFGGGLVRAEDEYLDITEYTVAGQLVVECEIRATDMGTTVTVKARNSTYVKGKPFDKRLLIRSNSLIPFVIVTTLWSFGCSVVVLLTPYLSKMNLLARYRGRIILDDETEKILGETSIIVLESDVHSVYITFYNLVVCYSNLYHTMRHIGMHRIANDDVISHPTFLSRSSRLMIPTEGLPPALDFEENPSIGEFSSTIPMRLSFAVRSVRTSVSQPLSGKQDSILIADPSQFQDINRTVDEGLRKHASFESGSIPLERESTAESDKLSSVPESQEKSEKSVTSHSSLKGQTISDQVISMTS</sequence>
<feature type="signal peptide" evidence="3">
    <location>
        <begin position="1"/>
        <end position="24"/>
    </location>
</feature>
<proteinExistence type="predicted"/>
<evidence type="ECO:0008006" key="6">
    <source>
        <dbReference type="Google" id="ProtNLM"/>
    </source>
</evidence>
<feature type="compositionally biased region" description="Polar residues" evidence="1">
    <location>
        <begin position="1400"/>
        <end position="1419"/>
    </location>
</feature>
<evidence type="ECO:0000256" key="2">
    <source>
        <dbReference type="SAM" id="Phobius"/>
    </source>
</evidence>
<keyword evidence="2" id="KW-0812">Transmembrane</keyword>
<feature type="chain" id="PRO_5020040639" description="Ig-like domain-containing protein" evidence="3">
    <location>
        <begin position="25"/>
        <end position="1419"/>
    </location>
</feature>
<keyword evidence="5" id="KW-1185">Reference proteome</keyword>
<evidence type="ECO:0000256" key="1">
    <source>
        <dbReference type="SAM" id="MobiDB-lite"/>
    </source>
</evidence>